<dbReference type="InterPro" id="IPR036388">
    <property type="entry name" value="WH-like_DNA-bd_sf"/>
</dbReference>
<organism evidence="6 7">
    <name type="scientific">Babesia divergens</name>
    <dbReference type="NCBI Taxonomy" id="32595"/>
    <lineage>
        <taxon>Eukaryota</taxon>
        <taxon>Sar</taxon>
        <taxon>Alveolata</taxon>
        <taxon>Apicomplexa</taxon>
        <taxon>Aconoidasida</taxon>
        <taxon>Piroplasmida</taxon>
        <taxon>Babesiidae</taxon>
        <taxon>Babesia</taxon>
    </lineage>
</organism>
<protein>
    <recommendedName>
        <fullName evidence="8">DDRGK domain-containing protein 1</fullName>
    </recommendedName>
</protein>
<dbReference type="InterPro" id="IPR036390">
    <property type="entry name" value="WH_DNA-bd_sf"/>
</dbReference>
<dbReference type="Proteomes" id="UP001195914">
    <property type="component" value="Unassembled WGS sequence"/>
</dbReference>
<evidence type="ECO:0000256" key="1">
    <source>
        <dbReference type="ARBA" id="ARBA00004167"/>
    </source>
</evidence>
<evidence type="ECO:0000256" key="3">
    <source>
        <dbReference type="ARBA" id="ARBA00022989"/>
    </source>
</evidence>
<dbReference type="PANTHER" id="PTHR48176">
    <property type="entry name" value="DDRGK DOMAIN-CONTAINING PROTEIN 1"/>
    <property type="match status" value="1"/>
</dbReference>
<evidence type="ECO:0000256" key="2">
    <source>
        <dbReference type="ARBA" id="ARBA00022692"/>
    </source>
</evidence>
<dbReference type="PANTHER" id="PTHR48176:SF1">
    <property type="entry name" value="DDRGK DOMAIN-CONTAINING PROTEIN 1"/>
    <property type="match status" value="1"/>
</dbReference>
<reference evidence="6" key="1">
    <citation type="journal article" date="2014" name="Nucleic Acids Res.">
        <title>The evolutionary dynamics of variant antigen genes in Babesia reveal a history of genomic innovation underlying host-parasite interaction.</title>
        <authorList>
            <person name="Jackson A.P."/>
            <person name="Otto T.D."/>
            <person name="Darby A."/>
            <person name="Ramaprasad A."/>
            <person name="Xia D."/>
            <person name="Echaide I.E."/>
            <person name="Farber M."/>
            <person name="Gahlot S."/>
            <person name="Gamble J."/>
            <person name="Gupta D."/>
            <person name="Gupta Y."/>
            <person name="Jackson L."/>
            <person name="Malandrin L."/>
            <person name="Malas T.B."/>
            <person name="Moussa E."/>
            <person name="Nair M."/>
            <person name="Reid A.J."/>
            <person name="Sanders M."/>
            <person name="Sharma J."/>
            <person name="Tracey A."/>
            <person name="Quail M.A."/>
            <person name="Weir W."/>
            <person name="Wastling J.M."/>
            <person name="Hall N."/>
            <person name="Willadsen P."/>
            <person name="Lingelbach K."/>
            <person name="Shiels B."/>
            <person name="Tait A."/>
            <person name="Berriman M."/>
            <person name="Allred D.R."/>
            <person name="Pain A."/>
        </authorList>
    </citation>
    <scope>NUCLEOTIDE SEQUENCE</scope>
    <source>
        <strain evidence="6">1802A</strain>
    </source>
</reference>
<keyword evidence="3" id="KW-1133">Transmembrane helix</keyword>
<evidence type="ECO:0000256" key="5">
    <source>
        <dbReference type="SAM" id="MobiDB-lite"/>
    </source>
</evidence>
<dbReference type="GO" id="GO:0016020">
    <property type="term" value="C:membrane"/>
    <property type="evidence" value="ECO:0007669"/>
    <property type="project" value="UniProtKB-SubCell"/>
</dbReference>
<evidence type="ECO:0000256" key="4">
    <source>
        <dbReference type="ARBA" id="ARBA00023136"/>
    </source>
</evidence>
<reference evidence="6" key="2">
    <citation type="submission" date="2021-05" db="EMBL/GenBank/DDBJ databases">
        <authorList>
            <person name="Pain A."/>
        </authorList>
    </citation>
    <scope>NUCLEOTIDE SEQUENCE</scope>
    <source>
        <strain evidence="6">1802A</strain>
    </source>
</reference>
<gene>
    <name evidence="6" type="ORF">X943_003061</name>
</gene>
<comment type="caution">
    <text evidence="6">The sequence shown here is derived from an EMBL/GenBank/DDBJ whole genome shotgun (WGS) entry which is preliminary data.</text>
</comment>
<comment type="subcellular location">
    <subcellularLocation>
        <location evidence="1">Membrane</location>
        <topology evidence="1">Single-pass membrane protein</topology>
    </subcellularLocation>
</comment>
<dbReference type="SMART" id="SM01128">
    <property type="entry name" value="DDRGK"/>
    <property type="match status" value="1"/>
</dbReference>
<dbReference type="Gene3D" id="1.10.10.10">
    <property type="entry name" value="Winged helix-like DNA-binding domain superfamily/Winged helix DNA-binding domain"/>
    <property type="match status" value="1"/>
</dbReference>
<sequence>MDRYPPISSAAAFLGLLFFSIVAAYIYFTRSTYLLDSAEECTDLVATPSPAEGEAKKKPLTAKQIKRQQLKQEQRLKKALVDEERKDRESKRQELHDFYQKKREDNERLRQEDEARRADEAYKAYKKLTESFIIEKEGSMLDHDQINTKDFINFIIWKKMTNIVELSLKFGLPHKEVVDRIHQLEAQDRLFGIFDERGRYLYITDSEVDALERYIHKSGRINKHRSLVSFCNTSLSVEPSEENANKLALMGMNSLQYIIAEDQ</sequence>
<dbReference type="GO" id="GO:0044389">
    <property type="term" value="F:ubiquitin-like protein ligase binding"/>
    <property type="evidence" value="ECO:0007669"/>
    <property type="project" value="TreeGrafter"/>
</dbReference>
<keyword evidence="4" id="KW-0472">Membrane</keyword>
<dbReference type="Pfam" id="PF09756">
    <property type="entry name" value="DDRGK"/>
    <property type="match status" value="1"/>
</dbReference>
<feature type="region of interest" description="Disordered" evidence="5">
    <location>
        <begin position="76"/>
        <end position="97"/>
    </location>
</feature>
<dbReference type="InterPro" id="IPR019153">
    <property type="entry name" value="DDRGK_dom-contain"/>
</dbReference>
<dbReference type="EMBL" id="JAHBMH010000044">
    <property type="protein sequence ID" value="KAK1936377.1"/>
    <property type="molecule type" value="Genomic_DNA"/>
</dbReference>
<name>A0AAD9GDG2_BABDI</name>
<proteinExistence type="predicted"/>
<accession>A0AAD9GDG2</accession>
<keyword evidence="7" id="KW-1185">Reference proteome</keyword>
<keyword evidence="2" id="KW-0812">Transmembrane</keyword>
<evidence type="ECO:0008006" key="8">
    <source>
        <dbReference type="Google" id="ProtNLM"/>
    </source>
</evidence>
<dbReference type="AlphaFoldDB" id="A0AAD9GDG2"/>
<dbReference type="SUPFAM" id="SSF46785">
    <property type="entry name" value="Winged helix' DNA-binding domain"/>
    <property type="match status" value="1"/>
</dbReference>
<dbReference type="InterPro" id="IPR050899">
    <property type="entry name" value="DDRGK_domain-containing"/>
</dbReference>
<evidence type="ECO:0000313" key="6">
    <source>
        <dbReference type="EMBL" id="KAK1936377.1"/>
    </source>
</evidence>
<evidence type="ECO:0000313" key="7">
    <source>
        <dbReference type="Proteomes" id="UP001195914"/>
    </source>
</evidence>